<dbReference type="EC" id="3.1.4.11" evidence="4 11"/>
<comment type="catalytic activity">
    <reaction evidence="1 11">
        <text>a 1,2-diacyl-sn-glycero-3-phospho-(1D-myo-inositol-4,5-bisphosphate) + H2O = 1D-myo-inositol 1,4,5-trisphosphate + a 1,2-diacyl-sn-glycerol + H(+)</text>
        <dbReference type="Rhea" id="RHEA:33179"/>
        <dbReference type="ChEBI" id="CHEBI:15377"/>
        <dbReference type="ChEBI" id="CHEBI:15378"/>
        <dbReference type="ChEBI" id="CHEBI:17815"/>
        <dbReference type="ChEBI" id="CHEBI:58456"/>
        <dbReference type="ChEBI" id="CHEBI:203600"/>
        <dbReference type="EC" id="3.1.4.11"/>
    </reaction>
</comment>
<name>A0A803LXD7_CHEQI</name>
<dbReference type="GO" id="GO:0048015">
    <property type="term" value="P:phosphatidylinositol-mediated signaling"/>
    <property type="evidence" value="ECO:0007669"/>
    <property type="project" value="TreeGrafter"/>
</dbReference>
<dbReference type="Pfam" id="PF09279">
    <property type="entry name" value="EF-hand_like"/>
    <property type="match status" value="1"/>
</dbReference>
<dbReference type="InterPro" id="IPR017946">
    <property type="entry name" value="PLC-like_Pdiesterase_TIM-brl"/>
</dbReference>
<evidence type="ECO:0000256" key="11">
    <source>
        <dbReference type="RuleBase" id="RU361133"/>
    </source>
</evidence>
<dbReference type="Gene3D" id="1.10.238.10">
    <property type="entry name" value="EF-hand"/>
    <property type="match status" value="1"/>
</dbReference>
<dbReference type="PRINTS" id="PR00390">
    <property type="entry name" value="PHPHLIPASEC"/>
</dbReference>
<dbReference type="Gene3D" id="2.60.40.150">
    <property type="entry name" value="C2 domain"/>
    <property type="match status" value="1"/>
</dbReference>
<keyword evidence="17" id="KW-1185">Reference proteome</keyword>
<dbReference type="OMA" id="EGEAHMT"/>
<dbReference type="Pfam" id="PF00387">
    <property type="entry name" value="PI-PLC-Y"/>
    <property type="match status" value="1"/>
</dbReference>
<dbReference type="GO" id="GO:0004435">
    <property type="term" value="F:phosphatidylinositol-4,5-bisphosphate phospholipase C activity"/>
    <property type="evidence" value="ECO:0007669"/>
    <property type="project" value="UniProtKB-EC"/>
</dbReference>
<dbReference type="AlphaFoldDB" id="A0A803LXD7"/>
<evidence type="ECO:0000256" key="3">
    <source>
        <dbReference type="ARBA" id="ARBA00004202"/>
    </source>
</evidence>
<dbReference type="PROSITE" id="PS50007">
    <property type="entry name" value="PIPLC_X_DOMAIN"/>
    <property type="match status" value="1"/>
</dbReference>
<dbReference type="InterPro" id="IPR011992">
    <property type="entry name" value="EF-hand-dom_pair"/>
</dbReference>
<dbReference type="SMART" id="SM00149">
    <property type="entry name" value="PLCYc"/>
    <property type="match status" value="1"/>
</dbReference>
<dbReference type="InterPro" id="IPR000008">
    <property type="entry name" value="C2_dom"/>
</dbReference>
<dbReference type="FunFam" id="2.60.40.150:FF:000060">
    <property type="entry name" value="Phosphoinositide phospholipase C"/>
    <property type="match status" value="1"/>
</dbReference>
<feature type="compositionally biased region" description="Basic and acidic residues" evidence="13">
    <location>
        <begin position="633"/>
        <end position="642"/>
    </location>
</feature>
<dbReference type="PROSITE" id="PS50008">
    <property type="entry name" value="PIPLC_Y_DOMAIN"/>
    <property type="match status" value="1"/>
</dbReference>
<dbReference type="SMART" id="SM00239">
    <property type="entry name" value="C2"/>
    <property type="match status" value="1"/>
</dbReference>
<dbReference type="PANTHER" id="PTHR10336">
    <property type="entry name" value="PHOSPHOINOSITIDE-SPECIFIC PHOSPHOLIPASE C FAMILY PROTEIN"/>
    <property type="match status" value="1"/>
</dbReference>
<feature type="compositionally biased region" description="Basic residues" evidence="13">
    <location>
        <begin position="579"/>
        <end position="591"/>
    </location>
</feature>
<dbReference type="GO" id="GO:0005886">
    <property type="term" value="C:plasma membrane"/>
    <property type="evidence" value="ECO:0007669"/>
    <property type="project" value="UniProtKB-SubCell"/>
</dbReference>
<evidence type="ECO:0000256" key="4">
    <source>
        <dbReference type="ARBA" id="ARBA00012368"/>
    </source>
</evidence>
<dbReference type="InterPro" id="IPR001711">
    <property type="entry name" value="PLipase_C_Pinositol-sp_Y"/>
</dbReference>
<protein>
    <recommendedName>
        <fullName evidence="4 11">Phosphoinositide phospholipase C</fullName>
        <ecNumber evidence="4 11">3.1.4.11</ecNumber>
    </recommendedName>
</protein>
<organism evidence="16 17">
    <name type="scientific">Chenopodium quinoa</name>
    <name type="common">Quinoa</name>
    <dbReference type="NCBI Taxonomy" id="63459"/>
    <lineage>
        <taxon>Eukaryota</taxon>
        <taxon>Viridiplantae</taxon>
        <taxon>Streptophyta</taxon>
        <taxon>Embryophyta</taxon>
        <taxon>Tracheophyta</taxon>
        <taxon>Spermatophyta</taxon>
        <taxon>Magnoliopsida</taxon>
        <taxon>eudicotyledons</taxon>
        <taxon>Gunneridae</taxon>
        <taxon>Pentapetalae</taxon>
        <taxon>Caryophyllales</taxon>
        <taxon>Chenopodiaceae</taxon>
        <taxon>Chenopodioideae</taxon>
        <taxon>Atripliceae</taxon>
        <taxon>Chenopodium</taxon>
    </lineage>
</organism>
<evidence type="ECO:0000256" key="6">
    <source>
        <dbReference type="ARBA" id="ARBA00022801"/>
    </source>
</evidence>
<evidence type="ECO:0000256" key="8">
    <source>
        <dbReference type="ARBA" id="ARBA00023098"/>
    </source>
</evidence>
<feature type="domain" description="PI-PLC Y-box" evidence="15">
    <location>
        <begin position="342"/>
        <end position="428"/>
    </location>
</feature>
<comment type="subcellular location">
    <subcellularLocation>
        <location evidence="3">Cell membrane</location>
        <topology evidence="3">Peripheral membrane protein</topology>
    </subcellularLocation>
</comment>
<evidence type="ECO:0000256" key="2">
    <source>
        <dbReference type="ARBA" id="ARBA00001913"/>
    </source>
</evidence>
<sequence length="767" mass="87142">MGSYRVCLCFTRRFGLIDLEPPSEVRDLFKKYTNGGAYMAPDQLRRFLVEVQGGHETTIADAEKIVEEVLNQRHHIAKFTRKSLTFDDFFYYLFSVDLNPPFKSQSHQDMTAPLSHYFIYTGHNSYLTGNQLTSDCSDKLIIKALKQGVRVIELDLWSNSNKDGINVLHGRTLTTPVDLLTCLKAIKDHAFESSEYPVIITLEDHLKPRLQAKAAQLITQTFGEFLYYPPSVYPEEFPSPEDLKHKILISTKPPKECRQAETEMVNVSSNSSERDLEHPSHRKIIDMSESEHDEINGNGYISQDKSQRFEPTAYKSVIAIPQRKCKLEEAVKNDLGKAVRISLSEQKLEKAVVSQGQDLVRFTQKNILRIYPKGTRFNSSNYDPFVGWMHGAQMVAFNMQGYGKMLWQMHGMFRGNGGCGYVKKPDFLVDGNQVFDPKVKLPLKTKLKVKIYMGDGWRMDFKKTHFDKYSPPDFYTKVGIAGVPADETMQMTAIKDDQWIPIWNEEFTFPLTVPELALLRVEVHEHDNDKKDDFGGQTCLPVSELRPGVHAIPLYSRVAFKQLTKRFQKKMSEVNFRAGKVKNPKNSKLRRKTAERGEGSSQATSNMEIDDLGSQLVSPTGSTHIELLEAEGFGDRGKQPREEESEEEGGEDYEDMTPYFPESLLGITKRGRKKTIKQTMVRFPSAKDIEVVKKDPNKAISSAFDGVLKVGMTLSVLAEEYRRGAMQDVEGIRAELSKARTEIHGLKEELNSARETVKTPKKELADA</sequence>
<dbReference type="EnsemblPlants" id="AUR62020138-RA">
    <property type="protein sequence ID" value="AUR62020138-RA:cds"/>
    <property type="gene ID" value="AUR62020138"/>
</dbReference>
<feature type="domain" description="C2" evidence="14">
    <location>
        <begin position="425"/>
        <end position="556"/>
    </location>
</feature>
<dbReference type="InterPro" id="IPR000909">
    <property type="entry name" value="PLipase_C_PInositol-sp_X_dom"/>
</dbReference>
<keyword evidence="6 11" id="KW-0378">Hydrolase</keyword>
<evidence type="ECO:0000259" key="14">
    <source>
        <dbReference type="PROSITE" id="PS50004"/>
    </source>
</evidence>
<dbReference type="Gene3D" id="3.20.20.190">
    <property type="entry name" value="Phosphatidylinositol (PI) phosphodiesterase"/>
    <property type="match status" value="1"/>
</dbReference>
<reference evidence="16" key="1">
    <citation type="journal article" date="2017" name="Nature">
        <title>The genome of Chenopodium quinoa.</title>
        <authorList>
            <person name="Jarvis D.E."/>
            <person name="Ho Y.S."/>
            <person name="Lightfoot D.J."/>
            <person name="Schmoeckel S.M."/>
            <person name="Li B."/>
            <person name="Borm T.J.A."/>
            <person name="Ohyanagi H."/>
            <person name="Mineta K."/>
            <person name="Michell C.T."/>
            <person name="Saber N."/>
            <person name="Kharbatia N.M."/>
            <person name="Rupper R.R."/>
            <person name="Sharp A.R."/>
            <person name="Dally N."/>
            <person name="Boughton B.A."/>
            <person name="Woo Y.H."/>
            <person name="Gao G."/>
            <person name="Schijlen E.G.W.M."/>
            <person name="Guo X."/>
            <person name="Momin A.A."/>
            <person name="Negrao S."/>
            <person name="Al-Babili S."/>
            <person name="Gehring C."/>
            <person name="Roessner U."/>
            <person name="Jung C."/>
            <person name="Murphy K."/>
            <person name="Arold S.T."/>
            <person name="Gojobori T."/>
            <person name="van der Linden C.G."/>
            <person name="van Loo E.N."/>
            <person name="Jellen E.N."/>
            <person name="Maughan P.J."/>
            <person name="Tester M."/>
        </authorList>
    </citation>
    <scope>NUCLEOTIDE SEQUENCE [LARGE SCALE GENOMIC DNA]</scope>
    <source>
        <strain evidence="16">cv. PI 614886</strain>
    </source>
</reference>
<dbReference type="InterPro" id="IPR001192">
    <property type="entry name" value="PI-PLC_fam"/>
</dbReference>
<dbReference type="InterPro" id="IPR035892">
    <property type="entry name" value="C2_domain_sf"/>
</dbReference>
<dbReference type="InterPro" id="IPR015359">
    <property type="entry name" value="PLC_EF-hand-like"/>
</dbReference>
<reference evidence="16" key="2">
    <citation type="submission" date="2021-03" db="UniProtKB">
        <authorList>
            <consortium name="EnsemblPlants"/>
        </authorList>
    </citation>
    <scope>IDENTIFICATION</scope>
</reference>
<keyword evidence="7 11" id="KW-0442">Lipid degradation</keyword>
<proteinExistence type="predicted"/>
<evidence type="ECO:0000256" key="7">
    <source>
        <dbReference type="ARBA" id="ARBA00022963"/>
    </source>
</evidence>
<dbReference type="PROSITE" id="PS50004">
    <property type="entry name" value="C2"/>
    <property type="match status" value="1"/>
</dbReference>
<evidence type="ECO:0000313" key="17">
    <source>
        <dbReference type="Proteomes" id="UP000596660"/>
    </source>
</evidence>
<keyword evidence="9" id="KW-0472">Membrane</keyword>
<dbReference type="CDD" id="cd00275">
    <property type="entry name" value="C2_PLC_like"/>
    <property type="match status" value="1"/>
</dbReference>
<evidence type="ECO:0000256" key="10">
    <source>
        <dbReference type="ARBA" id="ARBA00023224"/>
    </source>
</evidence>
<dbReference type="Gramene" id="AUR62020138-RA">
    <property type="protein sequence ID" value="AUR62020138-RA:cds"/>
    <property type="gene ID" value="AUR62020138"/>
</dbReference>
<comment type="cofactor">
    <cofactor evidence="2">
        <name>Ca(2+)</name>
        <dbReference type="ChEBI" id="CHEBI:29108"/>
    </cofactor>
</comment>
<dbReference type="GO" id="GO:0016042">
    <property type="term" value="P:lipid catabolic process"/>
    <property type="evidence" value="ECO:0007669"/>
    <property type="project" value="UniProtKB-KW"/>
</dbReference>
<keyword evidence="10" id="KW-0807">Transducer</keyword>
<evidence type="ECO:0000256" key="9">
    <source>
        <dbReference type="ARBA" id="ARBA00023136"/>
    </source>
</evidence>
<evidence type="ECO:0000256" key="12">
    <source>
        <dbReference type="SAM" id="Coils"/>
    </source>
</evidence>
<keyword evidence="12" id="KW-0175">Coiled coil</keyword>
<feature type="region of interest" description="Disordered" evidence="13">
    <location>
        <begin position="575"/>
        <end position="616"/>
    </location>
</feature>
<evidence type="ECO:0000256" key="13">
    <source>
        <dbReference type="SAM" id="MobiDB-lite"/>
    </source>
</evidence>
<dbReference type="SUPFAM" id="SSF51695">
    <property type="entry name" value="PLC-like phosphodiesterases"/>
    <property type="match status" value="1"/>
</dbReference>
<evidence type="ECO:0000313" key="16">
    <source>
        <dbReference type="EnsemblPlants" id="AUR62020138-RA:cds"/>
    </source>
</evidence>
<evidence type="ECO:0000259" key="15">
    <source>
        <dbReference type="PROSITE" id="PS50008"/>
    </source>
</evidence>
<dbReference type="SMART" id="SM00148">
    <property type="entry name" value="PLCXc"/>
    <property type="match status" value="1"/>
</dbReference>
<keyword evidence="8 11" id="KW-0443">Lipid metabolism</keyword>
<dbReference type="Proteomes" id="UP000596660">
    <property type="component" value="Unplaced"/>
</dbReference>
<dbReference type="FunFam" id="3.20.20.190:FF:000010">
    <property type="entry name" value="Phosphoinositide phospholipase C"/>
    <property type="match status" value="1"/>
</dbReference>
<dbReference type="SUPFAM" id="SSF49562">
    <property type="entry name" value="C2 domain (Calcium/lipid-binding domain, CaLB)"/>
    <property type="match status" value="1"/>
</dbReference>
<dbReference type="GO" id="GO:0051209">
    <property type="term" value="P:release of sequestered calcium ion into cytosol"/>
    <property type="evidence" value="ECO:0007669"/>
    <property type="project" value="TreeGrafter"/>
</dbReference>
<evidence type="ECO:0000256" key="1">
    <source>
        <dbReference type="ARBA" id="ARBA00001195"/>
    </source>
</evidence>
<evidence type="ECO:0000256" key="5">
    <source>
        <dbReference type="ARBA" id="ARBA00022475"/>
    </source>
</evidence>
<dbReference type="GO" id="GO:0006950">
    <property type="term" value="P:response to stress"/>
    <property type="evidence" value="ECO:0007669"/>
    <property type="project" value="UniProtKB-ARBA"/>
</dbReference>
<dbReference type="FunFam" id="1.10.238.10:FF:000254">
    <property type="entry name" value="Phosphoinositide phospholipase C"/>
    <property type="match status" value="1"/>
</dbReference>
<feature type="coiled-coil region" evidence="12">
    <location>
        <begin position="729"/>
        <end position="756"/>
    </location>
</feature>
<accession>A0A803LXD7</accession>
<keyword evidence="5" id="KW-1003">Cell membrane</keyword>
<dbReference type="PANTHER" id="PTHR10336:SF204">
    <property type="entry name" value="PHOSPHOINOSITIDE PHOSPHOLIPASE C 4-RELATED"/>
    <property type="match status" value="1"/>
</dbReference>
<dbReference type="CDD" id="cd08599">
    <property type="entry name" value="PI-PLCc_plant"/>
    <property type="match status" value="1"/>
</dbReference>
<feature type="compositionally biased region" description="Acidic residues" evidence="13">
    <location>
        <begin position="643"/>
        <end position="655"/>
    </location>
</feature>
<feature type="region of interest" description="Disordered" evidence="13">
    <location>
        <begin position="629"/>
        <end position="658"/>
    </location>
</feature>
<dbReference type="Pfam" id="PF00168">
    <property type="entry name" value="C2"/>
    <property type="match status" value="1"/>
</dbReference>
<dbReference type="Pfam" id="PF00388">
    <property type="entry name" value="PI-PLC-X"/>
    <property type="match status" value="1"/>
</dbReference>
<dbReference type="SUPFAM" id="SSF47473">
    <property type="entry name" value="EF-hand"/>
    <property type="match status" value="1"/>
</dbReference>